<dbReference type="PRINTS" id="PR00733">
    <property type="entry name" value="GLHYDRLASE6"/>
</dbReference>
<dbReference type="Pfam" id="PF00553">
    <property type="entry name" value="CBM_2"/>
    <property type="match status" value="1"/>
</dbReference>
<gene>
    <name evidence="11" type="ORF">AFE02nite_33970</name>
</gene>
<keyword evidence="2 9" id="KW-0378">Hydrolase</keyword>
<dbReference type="InterPro" id="IPR001524">
    <property type="entry name" value="Glyco_hydro_6_CS"/>
</dbReference>
<feature type="domain" description="CBM2" evidence="10">
    <location>
        <begin position="423"/>
        <end position="534"/>
    </location>
</feature>
<dbReference type="Proteomes" id="UP000321484">
    <property type="component" value="Unassembled WGS sequence"/>
</dbReference>
<dbReference type="PROSITE" id="PS00655">
    <property type="entry name" value="GLYCOSYL_HYDROL_F6_1"/>
    <property type="match status" value="1"/>
</dbReference>
<keyword evidence="3 9" id="KW-0136">Cellulose degradation</keyword>
<dbReference type="InterPro" id="IPR008965">
    <property type="entry name" value="CBM2/CBM3_carb-bd_dom_sf"/>
</dbReference>
<accession>A0A511Z2J1</accession>
<dbReference type="PANTHER" id="PTHR34876:SF4">
    <property type="entry name" value="1,4-BETA-D-GLUCAN CELLOBIOHYDROLASE C-RELATED"/>
    <property type="match status" value="1"/>
</dbReference>
<dbReference type="SUPFAM" id="SSF51989">
    <property type="entry name" value="Glycosyl hydrolases family 6, cellulases"/>
    <property type="match status" value="1"/>
</dbReference>
<dbReference type="RefSeq" id="WP_052113784.1">
    <property type="nucleotide sequence ID" value="NZ_BJYK01000015.1"/>
</dbReference>
<evidence type="ECO:0000256" key="9">
    <source>
        <dbReference type="RuleBase" id="RU361186"/>
    </source>
</evidence>
<evidence type="ECO:0000256" key="5">
    <source>
        <dbReference type="ARBA" id="ARBA00023277"/>
    </source>
</evidence>
<keyword evidence="1 9" id="KW-0732">Signal</keyword>
<evidence type="ECO:0000256" key="4">
    <source>
        <dbReference type="ARBA" id="ARBA00023157"/>
    </source>
</evidence>
<reference evidence="11 12" key="1">
    <citation type="submission" date="2019-07" db="EMBL/GenBank/DDBJ databases">
        <title>Whole genome shotgun sequence of Actinotalea fermentans NBRC 105374.</title>
        <authorList>
            <person name="Hosoyama A."/>
            <person name="Uohara A."/>
            <person name="Ohji S."/>
            <person name="Ichikawa N."/>
        </authorList>
    </citation>
    <scope>NUCLEOTIDE SEQUENCE [LARGE SCALE GENOMIC DNA]</scope>
    <source>
        <strain evidence="11 12">NBRC 105374</strain>
    </source>
</reference>
<keyword evidence="12" id="KW-1185">Reference proteome</keyword>
<evidence type="ECO:0000256" key="3">
    <source>
        <dbReference type="ARBA" id="ARBA00023001"/>
    </source>
</evidence>
<feature type="signal peptide" evidence="9">
    <location>
        <begin position="1"/>
        <end position="29"/>
    </location>
</feature>
<feature type="chain" id="PRO_5022273025" description="Glucanase" evidence="9">
    <location>
        <begin position="30"/>
        <end position="534"/>
    </location>
</feature>
<dbReference type="SMART" id="SM00637">
    <property type="entry name" value="CBD_II"/>
    <property type="match status" value="1"/>
</dbReference>
<keyword evidence="5 9" id="KW-0119">Carbohydrate metabolism</keyword>
<dbReference type="GO" id="GO:0004553">
    <property type="term" value="F:hydrolase activity, hydrolyzing O-glycosyl compounds"/>
    <property type="evidence" value="ECO:0007669"/>
    <property type="project" value="InterPro"/>
</dbReference>
<dbReference type="Gene3D" id="2.60.40.290">
    <property type="match status" value="1"/>
</dbReference>
<dbReference type="SUPFAM" id="SSF49384">
    <property type="entry name" value="Carbohydrate-binding domain"/>
    <property type="match status" value="1"/>
</dbReference>
<evidence type="ECO:0000256" key="2">
    <source>
        <dbReference type="ARBA" id="ARBA00022801"/>
    </source>
</evidence>
<evidence type="ECO:0000313" key="11">
    <source>
        <dbReference type="EMBL" id="GEN81663.1"/>
    </source>
</evidence>
<evidence type="ECO:0000259" key="10">
    <source>
        <dbReference type="PROSITE" id="PS51173"/>
    </source>
</evidence>
<dbReference type="Gene3D" id="3.20.20.40">
    <property type="entry name" value="1, 4-beta cellobiohydrolase"/>
    <property type="match status" value="1"/>
</dbReference>
<sequence>MTTTRLARAATAALATTTLVLVAASSATAADDVLEPGTPLYLDMWSSRVEAAAGLSGQDRTNALLLAQYPAATWLETGSPAQVAAQAADVVQQAEALGEVPVLVAYNIPFRDCAQYSAGGATSVAEYTAWIDGVAEGIGDSPAVVIVEPDGLGIIPWYTPLDQTAPEWCQPAEADPATAADERFEMLNYAVDALGALPATAVYLDGTHSGWLNVGDISDRLAKAGVADANGFFLNVSNYHHTENLVQYGTWISKCLALGTFSTCPNQYWNGGPGETMIGQLLGPWTGVALSGAGVWSDTATDPALNTSGINARYAGVVGQAHFVVDTSRNGLGPWTPPAGTYPDAQDWCNPPDRGLGMRPTTDTGNPLVDAYLWVKIPGESDGQCSRGLGPTGTVDPEWGVVDPGAGQWFTQQAAQLLELANPPVAAPACEVEYTVHGSWPKGFNTQVWLKNTGATRINGWDIRFAFEGEQSLSNYWSSDLTQVGSVVLGENLSWNAQLRPGQRTTFGFIGRTPDGPGAEPLLFIVNGAACTVR</sequence>
<evidence type="ECO:0000313" key="12">
    <source>
        <dbReference type="Proteomes" id="UP000321484"/>
    </source>
</evidence>
<dbReference type="PROSITE" id="PS51173">
    <property type="entry name" value="CBM2"/>
    <property type="match status" value="1"/>
</dbReference>
<dbReference type="EMBL" id="BJYK01000015">
    <property type="protein sequence ID" value="GEN81663.1"/>
    <property type="molecule type" value="Genomic_DNA"/>
</dbReference>
<evidence type="ECO:0000256" key="6">
    <source>
        <dbReference type="ARBA" id="ARBA00023295"/>
    </source>
</evidence>
<dbReference type="InterPro" id="IPR036434">
    <property type="entry name" value="Beta_cellobiohydrolase_sf"/>
</dbReference>
<dbReference type="GO" id="GO:0030247">
    <property type="term" value="F:polysaccharide binding"/>
    <property type="evidence" value="ECO:0007669"/>
    <property type="project" value="UniProtKB-UniRule"/>
</dbReference>
<proteinExistence type="inferred from homology"/>
<name>A0A511Z2J1_9CELL</name>
<dbReference type="InterPro" id="IPR012291">
    <property type="entry name" value="CBM2_carb-bd_dom_sf"/>
</dbReference>
<dbReference type="OrthoDB" id="309899at2"/>
<dbReference type="InterPro" id="IPR001919">
    <property type="entry name" value="CBD2"/>
</dbReference>
<evidence type="ECO:0000256" key="1">
    <source>
        <dbReference type="ARBA" id="ARBA00022729"/>
    </source>
</evidence>
<dbReference type="Pfam" id="PF01341">
    <property type="entry name" value="Glyco_hydro_6"/>
    <property type="match status" value="1"/>
</dbReference>
<organism evidence="11 12">
    <name type="scientific">Actinotalea fermentans</name>
    <dbReference type="NCBI Taxonomy" id="43671"/>
    <lineage>
        <taxon>Bacteria</taxon>
        <taxon>Bacillati</taxon>
        <taxon>Actinomycetota</taxon>
        <taxon>Actinomycetes</taxon>
        <taxon>Micrococcales</taxon>
        <taxon>Cellulomonadaceae</taxon>
        <taxon>Actinotalea</taxon>
    </lineage>
</organism>
<dbReference type="EC" id="3.2.1.-" evidence="9"/>
<dbReference type="AlphaFoldDB" id="A0A511Z2J1"/>
<feature type="active site" evidence="8">
    <location>
        <position position="112"/>
    </location>
</feature>
<protein>
    <recommendedName>
        <fullName evidence="9">Glucanase</fullName>
        <ecNumber evidence="9">3.2.1.-</ecNumber>
    </recommendedName>
</protein>
<evidence type="ECO:0000256" key="7">
    <source>
        <dbReference type="ARBA" id="ARBA00023326"/>
    </source>
</evidence>
<comment type="caution">
    <text evidence="11">The sequence shown here is derived from an EMBL/GenBank/DDBJ whole genome shotgun (WGS) entry which is preliminary data.</text>
</comment>
<dbReference type="GO" id="GO:0030245">
    <property type="term" value="P:cellulose catabolic process"/>
    <property type="evidence" value="ECO:0007669"/>
    <property type="project" value="UniProtKB-KW"/>
</dbReference>
<evidence type="ECO:0000256" key="8">
    <source>
        <dbReference type="PROSITE-ProRule" id="PRU10056"/>
    </source>
</evidence>
<keyword evidence="6 9" id="KW-0326">Glycosidase</keyword>
<keyword evidence="4" id="KW-1015">Disulfide bond</keyword>
<dbReference type="InterPro" id="IPR016288">
    <property type="entry name" value="Beta_cellobiohydrolase"/>
</dbReference>
<keyword evidence="7 9" id="KW-0624">Polysaccharide degradation</keyword>
<comment type="similarity">
    <text evidence="9">Belongs to the glycosyl hydrolase family 6.</text>
</comment>
<dbReference type="PANTHER" id="PTHR34876">
    <property type="match status" value="1"/>
</dbReference>